<gene>
    <name evidence="5" type="ORF">dsat_0697</name>
</gene>
<dbReference type="RefSeq" id="WP_020887394.1">
    <property type="nucleotide sequence ID" value="NZ_ATHI01000027.1"/>
</dbReference>
<feature type="domain" description="Pyruvate carboxyltransferase" evidence="4">
    <location>
        <begin position="1"/>
        <end position="254"/>
    </location>
</feature>
<dbReference type="PANTHER" id="PTHR42880:SF1">
    <property type="entry name" value="ISOPROPYLMALATE_HOMOCITRATE_CITRAMALATE SYNTHASE FAMILY PROTEIN"/>
    <property type="match status" value="1"/>
</dbReference>
<dbReference type="GO" id="GO:0019752">
    <property type="term" value="P:carboxylic acid metabolic process"/>
    <property type="evidence" value="ECO:0007669"/>
    <property type="project" value="InterPro"/>
</dbReference>
<dbReference type="STRING" id="1121439.dsat_0697"/>
<dbReference type="PROSITE" id="PS00816">
    <property type="entry name" value="AIPM_HOMOCIT_SYNTH_2"/>
    <property type="match status" value="1"/>
</dbReference>
<dbReference type="OrthoDB" id="9803573at2"/>
<dbReference type="Gene3D" id="1.10.238.260">
    <property type="match status" value="1"/>
</dbReference>
<dbReference type="InterPro" id="IPR002034">
    <property type="entry name" value="AIPM/Hcit_synth_CS"/>
</dbReference>
<evidence type="ECO:0000256" key="2">
    <source>
        <dbReference type="ARBA" id="ARBA00022679"/>
    </source>
</evidence>
<evidence type="ECO:0000313" key="5">
    <source>
        <dbReference type="EMBL" id="EPR32345.1"/>
    </source>
</evidence>
<dbReference type="AlphaFoldDB" id="S7T791"/>
<keyword evidence="2 3" id="KW-0808">Transferase</keyword>
<dbReference type="Gene3D" id="3.20.20.70">
    <property type="entry name" value="Aldolase class I"/>
    <property type="match status" value="1"/>
</dbReference>
<keyword evidence="6" id="KW-1185">Reference proteome</keyword>
<dbReference type="Pfam" id="PF00682">
    <property type="entry name" value="HMGL-like"/>
    <property type="match status" value="1"/>
</dbReference>
<proteinExistence type="inferred from homology"/>
<reference evidence="5 6" key="1">
    <citation type="journal article" date="2013" name="Genome Announc.">
        <title>Draft genome sequences for three mercury-methylating, sulfate-reducing bacteria.</title>
        <authorList>
            <person name="Brown S.D."/>
            <person name="Hurt R.A.Jr."/>
            <person name="Gilmour C.C."/>
            <person name="Elias D.A."/>
        </authorList>
    </citation>
    <scope>NUCLEOTIDE SEQUENCE [LARGE SCALE GENOMIC DNA]</scope>
    <source>
        <strain evidence="5 6">DSM 16529</strain>
    </source>
</reference>
<dbReference type="InterPro" id="IPR054691">
    <property type="entry name" value="LeuA/HCS_post-cat"/>
</dbReference>
<name>S7T791_9BACT</name>
<accession>S7T791</accession>
<dbReference type="InterPro" id="IPR000891">
    <property type="entry name" value="PYR_CT"/>
</dbReference>
<dbReference type="SUPFAM" id="SSF51569">
    <property type="entry name" value="Aldolase"/>
    <property type="match status" value="1"/>
</dbReference>
<keyword evidence="5" id="KW-0670">Pyruvate</keyword>
<organism evidence="5 6">
    <name type="scientific">Alkalidesulfovibrio alkalitolerans DSM 16529</name>
    <dbReference type="NCBI Taxonomy" id="1121439"/>
    <lineage>
        <taxon>Bacteria</taxon>
        <taxon>Pseudomonadati</taxon>
        <taxon>Thermodesulfobacteriota</taxon>
        <taxon>Desulfovibrionia</taxon>
        <taxon>Desulfovibrionales</taxon>
        <taxon>Desulfovibrionaceae</taxon>
        <taxon>Alkalidesulfovibrio</taxon>
    </lineage>
</organism>
<evidence type="ECO:0000256" key="1">
    <source>
        <dbReference type="ARBA" id="ARBA00006154"/>
    </source>
</evidence>
<evidence type="ECO:0000256" key="3">
    <source>
        <dbReference type="RuleBase" id="RU003523"/>
    </source>
</evidence>
<dbReference type="PROSITE" id="PS00815">
    <property type="entry name" value="AIPM_HOMOCIT_SYNTH_1"/>
    <property type="match status" value="1"/>
</dbReference>
<dbReference type="EMBL" id="ATHI01000027">
    <property type="protein sequence ID" value="EPR32345.1"/>
    <property type="molecule type" value="Genomic_DNA"/>
</dbReference>
<evidence type="ECO:0000313" key="6">
    <source>
        <dbReference type="Proteomes" id="UP000014975"/>
    </source>
</evidence>
<dbReference type="PATRIC" id="fig|1121439.3.peg.2057"/>
<evidence type="ECO:0000259" key="4">
    <source>
        <dbReference type="PROSITE" id="PS50991"/>
    </source>
</evidence>
<dbReference type="Proteomes" id="UP000014975">
    <property type="component" value="Unassembled WGS sequence"/>
</dbReference>
<dbReference type="Pfam" id="PF22617">
    <property type="entry name" value="HCS_D2"/>
    <property type="match status" value="1"/>
</dbReference>
<dbReference type="eggNOG" id="COG0119">
    <property type="taxonomic scope" value="Bacteria"/>
</dbReference>
<protein>
    <submittedName>
        <fullName evidence="5">Pyruvate carboxyltransferase</fullName>
    </submittedName>
</protein>
<comment type="caution">
    <text evidence="5">The sequence shown here is derived from an EMBL/GenBank/DDBJ whole genome shotgun (WGS) entry which is preliminary data.</text>
</comment>
<dbReference type="PROSITE" id="PS50991">
    <property type="entry name" value="PYR_CT"/>
    <property type="match status" value="1"/>
</dbReference>
<comment type="similarity">
    <text evidence="1 3">Belongs to the alpha-IPM synthase/homocitrate synthase family.</text>
</comment>
<sequence>MLIDSTLREGEQRFGAYFSAQAKHAVLDRVAAVGVEEIEAGCAGRCPDTPALVARARAMFDAEGRGRAVSVWCAARKPDLELALSMRPHRVCLGLPVSDAHIEKRLKTTRADILNRLTGLLRHARALGAAYISVGLEDASRADPDFALDVARLAQDEGAARVRLSDTVGILSPGETTALVGRFVNALCIPVAVHCHDDFGLATANALAALDAGAAFADCAALGIGERAGIAATERLAAYLSLRRGAGYDLAALAPLCATVAETLGERVPPHAPVVGERLFWVESGLHADAQYKCSSLYEPFPPETLGLTRRIALGKKSGNAAVRAKLAELGVAEPADLDRLTRTIRAAAGTKGDALDDAEIPELASVDAEAGLSPHPAAPA</sequence>
<dbReference type="GO" id="GO:0046912">
    <property type="term" value="F:acyltransferase activity, acyl groups converted into alkyl on transfer"/>
    <property type="evidence" value="ECO:0007669"/>
    <property type="project" value="InterPro"/>
</dbReference>
<dbReference type="InterPro" id="IPR013785">
    <property type="entry name" value="Aldolase_TIM"/>
</dbReference>
<dbReference type="PANTHER" id="PTHR42880">
    <property type="entry name" value="HOMOCITRATE SYNTHASE"/>
    <property type="match status" value="1"/>
</dbReference>